<feature type="non-terminal residue" evidence="1">
    <location>
        <position position="110"/>
    </location>
</feature>
<accession>A0A6A5QPU1</accession>
<reference evidence="1" key="1">
    <citation type="journal article" date="2020" name="Stud. Mycol.">
        <title>101 Dothideomycetes genomes: a test case for predicting lifestyles and emergence of pathogens.</title>
        <authorList>
            <person name="Haridas S."/>
            <person name="Albert R."/>
            <person name="Binder M."/>
            <person name="Bloem J."/>
            <person name="Labutti K."/>
            <person name="Salamov A."/>
            <person name="Andreopoulos B."/>
            <person name="Baker S."/>
            <person name="Barry K."/>
            <person name="Bills G."/>
            <person name="Bluhm B."/>
            <person name="Cannon C."/>
            <person name="Castanera R."/>
            <person name="Culley D."/>
            <person name="Daum C."/>
            <person name="Ezra D."/>
            <person name="Gonzalez J."/>
            <person name="Henrissat B."/>
            <person name="Kuo A."/>
            <person name="Liang C."/>
            <person name="Lipzen A."/>
            <person name="Lutzoni F."/>
            <person name="Magnuson J."/>
            <person name="Mondo S."/>
            <person name="Nolan M."/>
            <person name="Ohm R."/>
            <person name="Pangilinan J."/>
            <person name="Park H.-J."/>
            <person name="Ramirez L."/>
            <person name="Alfaro M."/>
            <person name="Sun H."/>
            <person name="Tritt A."/>
            <person name="Yoshinaga Y."/>
            <person name="Zwiers L.-H."/>
            <person name="Turgeon B."/>
            <person name="Goodwin S."/>
            <person name="Spatafora J."/>
            <person name="Crous P."/>
            <person name="Grigoriev I."/>
        </authorList>
    </citation>
    <scope>NUCLEOTIDE SEQUENCE</scope>
    <source>
        <strain evidence="1">HMLAC05119</strain>
    </source>
</reference>
<dbReference type="OrthoDB" id="10569797at2759"/>
<organism evidence="1 2">
    <name type="scientific">Ampelomyces quisqualis</name>
    <name type="common">Powdery mildew agent</name>
    <dbReference type="NCBI Taxonomy" id="50730"/>
    <lineage>
        <taxon>Eukaryota</taxon>
        <taxon>Fungi</taxon>
        <taxon>Dikarya</taxon>
        <taxon>Ascomycota</taxon>
        <taxon>Pezizomycotina</taxon>
        <taxon>Dothideomycetes</taxon>
        <taxon>Pleosporomycetidae</taxon>
        <taxon>Pleosporales</taxon>
        <taxon>Pleosporineae</taxon>
        <taxon>Phaeosphaeriaceae</taxon>
        <taxon>Ampelomyces</taxon>
    </lineage>
</organism>
<name>A0A6A5QPU1_AMPQU</name>
<sequence>VSFRGFFYTYFSSDIHHDTPPGRLSALFEFTILLLHELTHTFAFFVENAWPERPCEPRWAFEDVWQEHGYAYEQWFFHGRILSDVALYAKLATDASIFPADVLVLAQTML</sequence>
<gene>
    <name evidence="1" type="ORF">BDU57DRAFT_414604</name>
</gene>
<feature type="non-terminal residue" evidence="1">
    <location>
        <position position="1"/>
    </location>
</feature>
<dbReference type="Proteomes" id="UP000800096">
    <property type="component" value="Unassembled WGS sequence"/>
</dbReference>
<keyword evidence="2" id="KW-1185">Reference proteome</keyword>
<proteinExistence type="predicted"/>
<evidence type="ECO:0000313" key="2">
    <source>
        <dbReference type="Proteomes" id="UP000800096"/>
    </source>
</evidence>
<protein>
    <submittedName>
        <fullName evidence="1">Uncharacterized protein</fullName>
    </submittedName>
</protein>
<dbReference type="EMBL" id="ML979134">
    <property type="protein sequence ID" value="KAF1917403.1"/>
    <property type="molecule type" value="Genomic_DNA"/>
</dbReference>
<dbReference type="AlphaFoldDB" id="A0A6A5QPU1"/>
<evidence type="ECO:0000313" key="1">
    <source>
        <dbReference type="EMBL" id="KAF1917403.1"/>
    </source>
</evidence>